<organism evidence="2 3">
    <name type="scientific">Methanogenium marinum</name>
    <dbReference type="NCBI Taxonomy" id="348610"/>
    <lineage>
        <taxon>Archaea</taxon>
        <taxon>Methanobacteriati</taxon>
        <taxon>Methanobacteriota</taxon>
        <taxon>Stenosarchaea group</taxon>
        <taxon>Methanomicrobia</taxon>
        <taxon>Methanomicrobiales</taxon>
        <taxon>Methanomicrobiaceae</taxon>
        <taxon>Methanogenium</taxon>
    </lineage>
</organism>
<comment type="caution">
    <text evidence="2">The sequence shown here is derived from an EMBL/GenBank/DDBJ whole genome shotgun (WGS) entry which is preliminary data.</text>
</comment>
<dbReference type="RefSeq" id="WP_274924292.1">
    <property type="nucleotide sequence ID" value="NZ_JAKELO010000002.1"/>
</dbReference>
<name>A0A9Q4PVK0_9EURY</name>
<dbReference type="AlphaFoldDB" id="A0A9Q4PVK0"/>
<evidence type="ECO:0000313" key="2">
    <source>
        <dbReference type="EMBL" id="MDE4907644.1"/>
    </source>
</evidence>
<evidence type="ECO:0000313" key="3">
    <source>
        <dbReference type="Proteomes" id="UP001143747"/>
    </source>
</evidence>
<dbReference type="Proteomes" id="UP001143747">
    <property type="component" value="Unassembled WGS sequence"/>
</dbReference>
<feature type="region of interest" description="Disordered" evidence="1">
    <location>
        <begin position="40"/>
        <end position="66"/>
    </location>
</feature>
<evidence type="ECO:0000256" key="1">
    <source>
        <dbReference type="SAM" id="MobiDB-lite"/>
    </source>
</evidence>
<proteinExistence type="predicted"/>
<reference evidence="2" key="1">
    <citation type="submission" date="2022-01" db="EMBL/GenBank/DDBJ databases">
        <title>Draft genome of Methanogenium marinum DSM 15558.</title>
        <authorList>
            <person name="Chen S.-C."/>
            <person name="You Y.-T."/>
        </authorList>
    </citation>
    <scope>NUCLEOTIDE SEQUENCE</scope>
    <source>
        <strain evidence="2">DSM 15558</strain>
    </source>
</reference>
<dbReference type="EMBL" id="JAKELO010000002">
    <property type="protein sequence ID" value="MDE4907644.1"/>
    <property type="molecule type" value="Genomic_DNA"/>
</dbReference>
<gene>
    <name evidence="2" type="ORF">L0665_03335</name>
</gene>
<sequence>MNYIGRICCVFGAVFLVFSICIPVSAAGGVSIGVGPGAGSGYEGESVGPENASMDRDMLQDPDGDMLEDRDRVTVRDQDRVRESECNTDEACNATRLRAMISERNQVYQADAGGISPLGNGTERAVYAFRAAAPLTGGSASDLIRLSEEINGSVRTTVKNEEKIRSQNAFMVFLFGGDQTSADAIMQHVVQNRVRTEEINRLIDGCECDEETASLLREQVQVMEQEQARFEEVAATEKDKKGIFGFFG</sequence>
<accession>A0A9Q4PVK0</accession>
<protein>
    <submittedName>
        <fullName evidence="2">Uncharacterized protein</fullName>
    </submittedName>
</protein>
<keyword evidence="3" id="KW-1185">Reference proteome</keyword>